<dbReference type="PIRSF" id="PIRSF001438">
    <property type="entry name" value="4pyrrol_synth_OHMeBilane_synth"/>
    <property type="match status" value="1"/>
</dbReference>
<feature type="domain" description="Porphobilinogen deaminase C-terminal" evidence="6">
    <location>
        <begin position="221"/>
        <end position="289"/>
    </location>
</feature>
<dbReference type="AlphaFoldDB" id="F7XP44"/>
<evidence type="ECO:0000259" key="6">
    <source>
        <dbReference type="Pfam" id="PF03900"/>
    </source>
</evidence>
<feature type="domain" description="Porphobilinogen deaminase N-terminal" evidence="5">
    <location>
        <begin position="2"/>
        <end position="203"/>
    </location>
</feature>
<accession>F7XP44</accession>
<keyword evidence="2 4" id="KW-0808">Transferase</keyword>
<dbReference type="PANTHER" id="PTHR11557:SF0">
    <property type="entry name" value="PORPHOBILINOGEN DEAMINASE"/>
    <property type="match status" value="1"/>
</dbReference>
<dbReference type="HAMAP" id="MF_00260">
    <property type="entry name" value="Porphobil_deam"/>
    <property type="match status" value="1"/>
</dbReference>
<dbReference type="PANTHER" id="PTHR11557">
    <property type="entry name" value="PORPHOBILINOGEN DEAMINASE"/>
    <property type="match status" value="1"/>
</dbReference>
<dbReference type="FunFam" id="3.40.190.10:FF:000005">
    <property type="entry name" value="Porphobilinogen deaminase"/>
    <property type="match status" value="1"/>
</dbReference>
<dbReference type="NCBIfam" id="TIGR00212">
    <property type="entry name" value="hemC"/>
    <property type="match status" value="1"/>
</dbReference>
<gene>
    <name evidence="4" type="primary">hemC</name>
    <name evidence="7" type="ordered locus">Mzhil_1497</name>
</gene>
<dbReference type="Gene3D" id="3.30.160.40">
    <property type="entry name" value="Porphobilinogen deaminase, C-terminal domain"/>
    <property type="match status" value="1"/>
</dbReference>
<evidence type="ECO:0000256" key="1">
    <source>
        <dbReference type="ARBA" id="ARBA00005638"/>
    </source>
</evidence>
<dbReference type="Pfam" id="PF01379">
    <property type="entry name" value="Porphobil_deam"/>
    <property type="match status" value="1"/>
</dbReference>
<dbReference type="RefSeq" id="WP_013898773.1">
    <property type="nucleotide sequence ID" value="NC_015676.1"/>
</dbReference>
<dbReference type="Pfam" id="PF03900">
    <property type="entry name" value="Porphobil_deamC"/>
    <property type="match status" value="1"/>
</dbReference>
<dbReference type="Proteomes" id="UP000006622">
    <property type="component" value="Chromosome"/>
</dbReference>
<comment type="similarity">
    <text evidence="1 4">Belongs to the HMBS family.</text>
</comment>
<dbReference type="InterPro" id="IPR036803">
    <property type="entry name" value="Porphobilinogen_deaminase_C_sf"/>
</dbReference>
<dbReference type="GO" id="GO:0005737">
    <property type="term" value="C:cytoplasm"/>
    <property type="evidence" value="ECO:0007669"/>
    <property type="project" value="UniProtKB-UniRule"/>
</dbReference>
<comment type="pathway">
    <text evidence="4">Porphyrin-containing compound metabolism; protoporphyrin-IX biosynthesis; coproporphyrinogen-III from 5-aminolevulinate: step 2/4.</text>
</comment>
<evidence type="ECO:0000259" key="5">
    <source>
        <dbReference type="Pfam" id="PF01379"/>
    </source>
</evidence>
<dbReference type="GeneID" id="10823134"/>
<protein>
    <recommendedName>
        <fullName evidence="4">Probable porphobilinogen deaminase</fullName>
        <shortName evidence="4">PBG</shortName>
        <ecNumber evidence="4">2.5.1.61</ecNumber>
    </recommendedName>
    <alternativeName>
        <fullName evidence="4">Hydroxymethylbilane synthase</fullName>
        <shortName evidence="4">HMBS</shortName>
    </alternativeName>
    <alternativeName>
        <fullName evidence="4">Pre-uroporphyrinogen synthase</fullName>
    </alternativeName>
</protein>
<evidence type="ECO:0000313" key="8">
    <source>
        <dbReference type="Proteomes" id="UP000006622"/>
    </source>
</evidence>
<name>F7XP44_METZD</name>
<evidence type="ECO:0000256" key="4">
    <source>
        <dbReference type="HAMAP-Rule" id="MF_00260"/>
    </source>
</evidence>
<comment type="miscellaneous">
    <text evidence="4">The porphobilinogen subunits are added to the dipyrromethane group.</text>
</comment>
<dbReference type="InterPro" id="IPR022418">
    <property type="entry name" value="Porphobilinogen_deaminase_C"/>
</dbReference>
<dbReference type="EC" id="2.5.1.61" evidence="4"/>
<comment type="cofactor">
    <cofactor evidence="4">
        <name>dipyrromethane</name>
        <dbReference type="ChEBI" id="CHEBI:60342"/>
    </cofactor>
    <text evidence="4">Binds 1 dipyrromethane group covalently.</text>
</comment>
<keyword evidence="3 4" id="KW-0627">Porphyrin biosynthesis</keyword>
<dbReference type="SUPFAM" id="SSF53850">
    <property type="entry name" value="Periplasmic binding protein-like II"/>
    <property type="match status" value="1"/>
</dbReference>
<proteinExistence type="inferred from homology"/>
<evidence type="ECO:0000256" key="3">
    <source>
        <dbReference type="ARBA" id="ARBA00023244"/>
    </source>
</evidence>
<dbReference type="InterPro" id="IPR022419">
    <property type="entry name" value="Porphobilin_deaminase_cofac_BS"/>
</dbReference>
<dbReference type="GO" id="GO:0004418">
    <property type="term" value="F:hydroxymethylbilane synthase activity"/>
    <property type="evidence" value="ECO:0007669"/>
    <property type="project" value="UniProtKB-UniRule"/>
</dbReference>
<reference evidence="7" key="1">
    <citation type="submission" date="2010-07" db="EMBL/GenBank/DDBJ databases">
        <title>The complete genome of Methanosalsum zhilinae DSM 4017.</title>
        <authorList>
            <consortium name="US DOE Joint Genome Institute (JGI-PGF)"/>
            <person name="Lucas S."/>
            <person name="Copeland A."/>
            <person name="Lapidus A."/>
            <person name="Glavina del Rio T."/>
            <person name="Dalin E."/>
            <person name="Tice H."/>
            <person name="Bruce D."/>
            <person name="Goodwin L."/>
            <person name="Pitluck S."/>
            <person name="Kyrpides N."/>
            <person name="Mavromatis K."/>
            <person name="Ovchinnikova G."/>
            <person name="Daligault H."/>
            <person name="Detter J.C."/>
            <person name="Han C."/>
            <person name="Tapia R."/>
            <person name="Larimer F."/>
            <person name="Land M."/>
            <person name="Hauser L."/>
            <person name="Markowitz V."/>
            <person name="Cheng J.-F."/>
            <person name="Hugenholtz P."/>
            <person name="Woyke T."/>
            <person name="Wu D."/>
            <person name="Spring S."/>
            <person name="Schueler E."/>
            <person name="Brambilla E."/>
            <person name="Klenk H.-P."/>
            <person name="Eisen J.A."/>
        </authorList>
    </citation>
    <scope>NUCLEOTIDE SEQUENCE</scope>
    <source>
        <strain evidence="7">DSM 4017</strain>
    </source>
</reference>
<feature type="modified residue" description="S-(dipyrrolylmethanemethyl)cysteine" evidence="4">
    <location>
        <position position="235"/>
    </location>
</feature>
<dbReference type="PROSITE" id="PS00533">
    <property type="entry name" value="PORPHOBILINOGEN_DEAM"/>
    <property type="match status" value="1"/>
</dbReference>
<dbReference type="UniPathway" id="UPA00251">
    <property type="reaction ID" value="UER00319"/>
</dbReference>
<dbReference type="InterPro" id="IPR000860">
    <property type="entry name" value="HemC"/>
</dbReference>
<dbReference type="KEGG" id="mzh:Mzhil_1497"/>
<organism evidence="7 8">
    <name type="scientific">Methanosalsum zhilinae (strain DSM 4017 / NBRC 107636 / OCM 62 / WeN5)</name>
    <name type="common">Methanohalophilus zhilinae</name>
    <dbReference type="NCBI Taxonomy" id="679901"/>
    <lineage>
        <taxon>Archaea</taxon>
        <taxon>Methanobacteriati</taxon>
        <taxon>Methanobacteriota</taxon>
        <taxon>Stenosarchaea group</taxon>
        <taxon>Methanomicrobia</taxon>
        <taxon>Methanosarcinales</taxon>
        <taxon>Methanosarcinaceae</taxon>
        <taxon>Methanosalsum</taxon>
    </lineage>
</organism>
<comment type="function">
    <text evidence="4">Tetrapolymerization of the monopyrrole PBG into the hydroxymethylbilane pre-uroporphyrinogen in several discrete steps.</text>
</comment>
<dbReference type="PRINTS" id="PR00151">
    <property type="entry name" value="PORPHBDMNASE"/>
</dbReference>
<sequence length="314" mass="34405">MIIGTRGSSLALAQANIVAGILEKRGVITSRQIIKTTGDSFTDRPLHELNGVGAFVRELDERIISGEIQIAVHSMKDLPTKRPEELSTSAVLMRDSPHDILITSDGSKLDDLPQGAIIGTTSMRRRAQILRYRPDLNIQDLRGNIDTRLKKLQAGHYDAIMLAEAGLQRMKWDIDIDFERLNPDDFCPSANQGTIAVVTLKGSEADTLVSMIDHAPSRIETQVERIITNEVEGGCVAPVGAFAKISGSGNEIFARAEVLSLDGSEYIRVENEIPRDNYREHALELGRELVGKGAKELVAEAVCQLSSVRGQQLK</sequence>
<dbReference type="SUPFAM" id="SSF54782">
    <property type="entry name" value="Porphobilinogen deaminase (hydroxymethylbilane synthase), C-terminal domain"/>
    <property type="match status" value="1"/>
</dbReference>
<dbReference type="Gene3D" id="3.40.190.10">
    <property type="entry name" value="Periplasmic binding protein-like II"/>
    <property type="match status" value="2"/>
</dbReference>
<dbReference type="STRING" id="679901.Mzhil_1497"/>
<dbReference type="EMBL" id="CP002101">
    <property type="protein sequence ID" value="AEH61336.1"/>
    <property type="molecule type" value="Genomic_DNA"/>
</dbReference>
<evidence type="ECO:0000313" key="7">
    <source>
        <dbReference type="EMBL" id="AEH61336.1"/>
    </source>
</evidence>
<comment type="catalytic activity">
    <reaction evidence="4">
        <text>4 porphobilinogen + H2O = hydroxymethylbilane + 4 NH4(+)</text>
        <dbReference type="Rhea" id="RHEA:13185"/>
        <dbReference type="ChEBI" id="CHEBI:15377"/>
        <dbReference type="ChEBI" id="CHEBI:28938"/>
        <dbReference type="ChEBI" id="CHEBI:57845"/>
        <dbReference type="ChEBI" id="CHEBI:58126"/>
        <dbReference type="EC" id="2.5.1.61"/>
    </reaction>
</comment>
<evidence type="ECO:0000256" key="2">
    <source>
        <dbReference type="ARBA" id="ARBA00022679"/>
    </source>
</evidence>
<dbReference type="GO" id="GO:0006782">
    <property type="term" value="P:protoporphyrinogen IX biosynthetic process"/>
    <property type="evidence" value="ECO:0007669"/>
    <property type="project" value="UniProtKB-UniRule"/>
</dbReference>
<dbReference type="InterPro" id="IPR022417">
    <property type="entry name" value="Porphobilin_deaminase_N"/>
</dbReference>
<keyword evidence="8" id="KW-1185">Reference proteome</keyword>
<dbReference type="OrthoDB" id="8042at2157"/>
<dbReference type="HOGENOM" id="CLU_019704_0_2_2"/>